<keyword evidence="1" id="KW-0732">Signal</keyword>
<dbReference type="PANTHER" id="PTHR34406">
    <property type="entry name" value="PROTEIN YCEI"/>
    <property type="match status" value="1"/>
</dbReference>
<sequence>MRELSNFIISSLILFLSLSASINAQNIKSLTKESKIIIEGTSSLHDWHSDVNQVSGSAQVSVEDNKVTSVESLSLTFVVKSIESGKGAMNKNIFKALKEDKNPNILFTSTSTTVDAKGVVTAKGNLTIAGATKEVTLTANSSVSGNNVTFEGKTTFKMTEYSVEPPTAMFGTITTGDEVTIVYSAVFGN</sequence>
<feature type="domain" description="Lipid/polyisoprenoid-binding YceI-like" evidence="2">
    <location>
        <begin position="27"/>
        <end position="188"/>
    </location>
</feature>
<dbReference type="SMART" id="SM00867">
    <property type="entry name" value="YceI"/>
    <property type="match status" value="1"/>
</dbReference>
<dbReference type="RefSeq" id="WP_052431923.1">
    <property type="nucleotide sequence ID" value="NZ_JRYR02000001.1"/>
</dbReference>
<dbReference type="Pfam" id="PF04264">
    <property type="entry name" value="YceI"/>
    <property type="match status" value="1"/>
</dbReference>
<dbReference type="InterPro" id="IPR036761">
    <property type="entry name" value="TTHA0802/YceI-like_sf"/>
</dbReference>
<gene>
    <name evidence="3" type="ORF">NH26_09180</name>
</gene>
<dbReference type="Gene3D" id="2.40.128.110">
    <property type="entry name" value="Lipid/polyisoprenoid-binding, YceI-like"/>
    <property type="match status" value="1"/>
</dbReference>
<keyword evidence="4" id="KW-1185">Reference proteome</keyword>
<dbReference type="AlphaFoldDB" id="A0A1S1YZS8"/>
<reference evidence="3 4" key="1">
    <citation type="journal article" date="2012" name="Int. J. Syst. Evol. Microbiol.">
        <title>Flammeovirga pacifica sp. nov., isolated from deep-sea sediment.</title>
        <authorList>
            <person name="Xu H."/>
            <person name="Fu Y."/>
            <person name="Yang N."/>
            <person name="Ding Z."/>
            <person name="Lai Q."/>
            <person name="Zeng R."/>
        </authorList>
    </citation>
    <scope>NUCLEOTIDE SEQUENCE [LARGE SCALE GENOMIC DNA]</scope>
    <source>
        <strain evidence="4">DSM 24597 / LMG 26175 / WPAGA1</strain>
    </source>
</reference>
<name>A0A1S1YZS8_FLAPC</name>
<dbReference type="Proteomes" id="UP000179797">
    <property type="component" value="Unassembled WGS sequence"/>
</dbReference>
<comment type="caution">
    <text evidence="3">The sequence shown here is derived from an EMBL/GenBank/DDBJ whole genome shotgun (WGS) entry which is preliminary data.</text>
</comment>
<feature type="chain" id="PRO_5010273117" description="Lipid/polyisoprenoid-binding YceI-like domain-containing protein" evidence="1">
    <location>
        <begin position="25"/>
        <end position="189"/>
    </location>
</feature>
<organism evidence="3 4">
    <name type="scientific">Flammeovirga pacifica</name>
    <dbReference type="NCBI Taxonomy" id="915059"/>
    <lineage>
        <taxon>Bacteria</taxon>
        <taxon>Pseudomonadati</taxon>
        <taxon>Bacteroidota</taxon>
        <taxon>Cytophagia</taxon>
        <taxon>Cytophagales</taxon>
        <taxon>Flammeovirgaceae</taxon>
        <taxon>Flammeovirga</taxon>
    </lineage>
</organism>
<feature type="signal peptide" evidence="1">
    <location>
        <begin position="1"/>
        <end position="24"/>
    </location>
</feature>
<proteinExistence type="predicted"/>
<evidence type="ECO:0000313" key="3">
    <source>
        <dbReference type="EMBL" id="OHX66514.1"/>
    </source>
</evidence>
<dbReference type="InterPro" id="IPR007372">
    <property type="entry name" value="Lipid/polyisoprenoid-bd_YceI"/>
</dbReference>
<dbReference type="PANTHER" id="PTHR34406:SF1">
    <property type="entry name" value="PROTEIN YCEI"/>
    <property type="match status" value="1"/>
</dbReference>
<protein>
    <recommendedName>
        <fullName evidence="2">Lipid/polyisoprenoid-binding YceI-like domain-containing protein</fullName>
    </recommendedName>
</protein>
<evidence type="ECO:0000259" key="2">
    <source>
        <dbReference type="SMART" id="SM00867"/>
    </source>
</evidence>
<dbReference type="STRING" id="915059.NH26_09180"/>
<dbReference type="SUPFAM" id="SSF101874">
    <property type="entry name" value="YceI-like"/>
    <property type="match status" value="1"/>
</dbReference>
<accession>A0A1S1YZS8</accession>
<dbReference type="EMBL" id="JRYR02000001">
    <property type="protein sequence ID" value="OHX66514.1"/>
    <property type="molecule type" value="Genomic_DNA"/>
</dbReference>
<evidence type="ECO:0000256" key="1">
    <source>
        <dbReference type="SAM" id="SignalP"/>
    </source>
</evidence>
<dbReference type="OrthoDB" id="9794147at2"/>
<evidence type="ECO:0000313" key="4">
    <source>
        <dbReference type="Proteomes" id="UP000179797"/>
    </source>
</evidence>